<sequence>MSNYLQTILGFARPVHLWTWLLFSGGLALFSLVSLRFLYFDSVFCGGDTAGAAPGECFYFLRSHVARLGIKTHLWCILPSSILAGAQFIPVLRRPANVRIHRVIGYASIVLALAGTVAVLPLIRHAFGGELAAQAVTALLLVLFLIAQVAGYAGSVVSLRIISTLTAVAISFIGGYYSAMPCDKINFAMGSREETLQWYPECSPYFTEDNVFQKAVVDADLFGPNLMQLAAALNLTYGMSAWLALVFHVVGSELYIRSTLRPVGFKKDVRKSG</sequence>
<name>A0A439D8J1_9PEZI</name>
<proteinExistence type="predicted"/>
<evidence type="ECO:0000313" key="2">
    <source>
        <dbReference type="EMBL" id="RWA10709.1"/>
    </source>
</evidence>
<feature type="transmembrane region" description="Helical" evidence="1">
    <location>
        <begin position="135"/>
        <end position="154"/>
    </location>
</feature>
<accession>A0A439D8J1</accession>
<dbReference type="AlphaFoldDB" id="A0A439D8J1"/>
<keyword evidence="3" id="KW-1185">Reference proteome</keyword>
<gene>
    <name evidence="2" type="ORF">EKO27_g4384</name>
</gene>
<keyword evidence="1" id="KW-1133">Transmembrane helix</keyword>
<dbReference type="EMBL" id="RYZI01000104">
    <property type="protein sequence ID" value="RWA10709.1"/>
    <property type="molecule type" value="Genomic_DNA"/>
</dbReference>
<feature type="transmembrane region" description="Helical" evidence="1">
    <location>
        <begin position="103"/>
        <end position="123"/>
    </location>
</feature>
<feature type="transmembrane region" description="Helical" evidence="1">
    <location>
        <begin position="235"/>
        <end position="256"/>
    </location>
</feature>
<evidence type="ECO:0000313" key="3">
    <source>
        <dbReference type="Proteomes" id="UP000286045"/>
    </source>
</evidence>
<feature type="transmembrane region" description="Helical" evidence="1">
    <location>
        <begin position="161"/>
        <end position="179"/>
    </location>
</feature>
<comment type="caution">
    <text evidence="2">The sequence shown here is derived from an EMBL/GenBank/DDBJ whole genome shotgun (WGS) entry which is preliminary data.</text>
</comment>
<dbReference type="STRING" id="363999.A0A439D8J1"/>
<organism evidence="2 3">
    <name type="scientific">Xylaria grammica</name>
    <dbReference type="NCBI Taxonomy" id="363999"/>
    <lineage>
        <taxon>Eukaryota</taxon>
        <taxon>Fungi</taxon>
        <taxon>Dikarya</taxon>
        <taxon>Ascomycota</taxon>
        <taxon>Pezizomycotina</taxon>
        <taxon>Sordariomycetes</taxon>
        <taxon>Xylariomycetidae</taxon>
        <taxon>Xylariales</taxon>
        <taxon>Xylariaceae</taxon>
        <taxon>Xylaria</taxon>
    </lineage>
</organism>
<keyword evidence="1" id="KW-0472">Membrane</keyword>
<protein>
    <submittedName>
        <fullName evidence="2">Uncharacterized protein</fullName>
    </submittedName>
</protein>
<feature type="transmembrane region" description="Helical" evidence="1">
    <location>
        <begin position="20"/>
        <end position="39"/>
    </location>
</feature>
<evidence type="ECO:0000256" key="1">
    <source>
        <dbReference type="SAM" id="Phobius"/>
    </source>
</evidence>
<dbReference type="Proteomes" id="UP000286045">
    <property type="component" value="Unassembled WGS sequence"/>
</dbReference>
<reference evidence="2 3" key="1">
    <citation type="submission" date="2018-12" db="EMBL/GenBank/DDBJ databases">
        <title>Draft genome sequence of Xylaria grammica IHI A82.</title>
        <authorList>
            <person name="Buettner E."/>
            <person name="Kellner H."/>
        </authorList>
    </citation>
    <scope>NUCLEOTIDE SEQUENCE [LARGE SCALE GENOMIC DNA]</scope>
    <source>
        <strain evidence="2 3">IHI A82</strain>
    </source>
</reference>
<keyword evidence="1" id="KW-0812">Transmembrane</keyword>